<reference evidence="3" key="1">
    <citation type="journal article" date="2013" name="Nat. Genet.">
        <title>The draft genomes of soft-shell turtle and green sea turtle yield insights into the development and evolution of the turtle-specific body plan.</title>
        <authorList>
            <person name="Wang Z."/>
            <person name="Pascual-Anaya J."/>
            <person name="Zadissa A."/>
            <person name="Li W."/>
            <person name="Niimura Y."/>
            <person name="Huang Z."/>
            <person name="Li C."/>
            <person name="White S."/>
            <person name="Xiong Z."/>
            <person name="Fang D."/>
            <person name="Wang B."/>
            <person name="Ming Y."/>
            <person name="Chen Y."/>
            <person name="Zheng Y."/>
            <person name="Kuraku S."/>
            <person name="Pignatelli M."/>
            <person name="Herrero J."/>
            <person name="Beal K."/>
            <person name="Nozawa M."/>
            <person name="Li Q."/>
            <person name="Wang J."/>
            <person name="Zhang H."/>
            <person name="Yu L."/>
            <person name="Shigenobu S."/>
            <person name="Wang J."/>
            <person name="Liu J."/>
            <person name="Flicek P."/>
            <person name="Searle S."/>
            <person name="Wang J."/>
            <person name="Kuratani S."/>
            <person name="Yin Y."/>
            <person name="Aken B."/>
            <person name="Zhang G."/>
            <person name="Irie N."/>
        </authorList>
    </citation>
    <scope>NUCLEOTIDE SEQUENCE [LARGE SCALE GENOMIC DNA]</scope>
</reference>
<dbReference type="EMBL" id="KB494960">
    <property type="protein sequence ID" value="EMP41290.1"/>
    <property type="molecule type" value="Genomic_DNA"/>
</dbReference>
<evidence type="ECO:0000256" key="1">
    <source>
        <dbReference type="SAM" id="MobiDB-lite"/>
    </source>
</evidence>
<gene>
    <name evidence="2" type="ORF">UY3_01466</name>
</gene>
<proteinExistence type="predicted"/>
<sequence length="60" mass="6894">MEDEEGYTVLNLRPKRTTSDRPCQPETQDGDEDGIQVCELIGRQSWTSKREASMFNLPPH</sequence>
<dbReference type="Proteomes" id="UP000031443">
    <property type="component" value="Unassembled WGS sequence"/>
</dbReference>
<feature type="region of interest" description="Disordered" evidence="1">
    <location>
        <begin position="1"/>
        <end position="34"/>
    </location>
</feature>
<accession>M7BZK6</accession>
<protein>
    <submittedName>
        <fullName evidence="2">Uncharacterized protein</fullName>
    </submittedName>
</protein>
<name>M7BZK6_CHEMY</name>
<organism evidence="2 3">
    <name type="scientific">Chelonia mydas</name>
    <name type="common">Green sea-turtle</name>
    <name type="synonym">Chelonia agassizi</name>
    <dbReference type="NCBI Taxonomy" id="8469"/>
    <lineage>
        <taxon>Eukaryota</taxon>
        <taxon>Metazoa</taxon>
        <taxon>Chordata</taxon>
        <taxon>Craniata</taxon>
        <taxon>Vertebrata</taxon>
        <taxon>Euteleostomi</taxon>
        <taxon>Archelosauria</taxon>
        <taxon>Testudinata</taxon>
        <taxon>Testudines</taxon>
        <taxon>Cryptodira</taxon>
        <taxon>Durocryptodira</taxon>
        <taxon>Americhelydia</taxon>
        <taxon>Chelonioidea</taxon>
        <taxon>Cheloniidae</taxon>
        <taxon>Chelonia</taxon>
    </lineage>
</organism>
<keyword evidence="3" id="KW-1185">Reference proteome</keyword>
<evidence type="ECO:0000313" key="3">
    <source>
        <dbReference type="Proteomes" id="UP000031443"/>
    </source>
</evidence>
<evidence type="ECO:0000313" key="2">
    <source>
        <dbReference type="EMBL" id="EMP41290.1"/>
    </source>
</evidence>
<dbReference type="AlphaFoldDB" id="M7BZK6"/>